<evidence type="ECO:0000256" key="3">
    <source>
        <dbReference type="ARBA" id="ARBA00023027"/>
    </source>
</evidence>
<dbReference type="Proteomes" id="UP000714380">
    <property type="component" value="Unassembled WGS sequence"/>
</dbReference>
<dbReference type="PIRSF" id="PIRSF036492">
    <property type="entry name" value="ALDH"/>
    <property type="match status" value="1"/>
</dbReference>
<evidence type="ECO:0000256" key="5">
    <source>
        <dbReference type="PROSITE-ProRule" id="PRU10007"/>
    </source>
</evidence>
<organism evidence="8 9">
    <name type="scientific">Thalassolituus marinus</name>
    <dbReference type="NCBI Taxonomy" id="671053"/>
    <lineage>
        <taxon>Bacteria</taxon>
        <taxon>Pseudomonadati</taxon>
        <taxon>Pseudomonadota</taxon>
        <taxon>Gammaproteobacteria</taxon>
        <taxon>Oceanospirillales</taxon>
        <taxon>Oceanospirillaceae</taxon>
        <taxon>Thalassolituus</taxon>
    </lineage>
</organism>
<keyword evidence="3" id="KW-0520">NAD</keyword>
<accession>A0ABS7ZL22</accession>
<dbReference type="Pfam" id="PF00171">
    <property type="entry name" value="Aldedh"/>
    <property type="match status" value="1"/>
</dbReference>
<dbReference type="Gene3D" id="3.40.309.10">
    <property type="entry name" value="Aldehyde Dehydrogenase, Chain A, domain 2"/>
    <property type="match status" value="1"/>
</dbReference>
<dbReference type="PANTHER" id="PTHR43570">
    <property type="entry name" value="ALDEHYDE DEHYDROGENASE"/>
    <property type="match status" value="1"/>
</dbReference>
<dbReference type="InterPro" id="IPR029510">
    <property type="entry name" value="Ald_DH_CS_GLU"/>
</dbReference>
<dbReference type="PANTHER" id="PTHR43570:SF20">
    <property type="entry name" value="ALDEHYDE DEHYDROGENASE ALDX-RELATED"/>
    <property type="match status" value="1"/>
</dbReference>
<gene>
    <name evidence="8" type="ORF">I9W95_02255</name>
</gene>
<evidence type="ECO:0000256" key="6">
    <source>
        <dbReference type="RuleBase" id="RU003345"/>
    </source>
</evidence>
<feature type="active site" evidence="5">
    <location>
        <position position="225"/>
    </location>
</feature>
<dbReference type="PROSITE" id="PS00687">
    <property type="entry name" value="ALDEHYDE_DEHYDR_GLU"/>
    <property type="match status" value="1"/>
</dbReference>
<dbReference type="RefSeq" id="WP_225671409.1">
    <property type="nucleotide sequence ID" value="NZ_JAEDAH010000009.1"/>
</dbReference>
<sequence length="480" mass="53099">MVATVTSIHAPDQELARMTSLFQQQQQAFRQHPMLQASERIADLKRLKEAVLSYQDELATAVNQDFSCRSKDETQIAEIMTSVHGIDYAIKHLKGWMKPSRRQVSMLFAPSHNHVMYQPLGVVGIMVPWNYPIQLAILPLATALSAGNRAMIKMSEFTPATNKVLQKMLASIFSEQQVAVIEGEVEVSSAFAELPWDHLVFTGSTAVGKIVMAAAAKNLTPVTLELGGKSPAIIAPGANLKDAVERICFGKSLNAGQTCIAPDYILLPEGQQQAFIDTYKATFAHMYPRVRDNDDYTAVVNERQFQRLQSWVADAKEKGADITVVNPANEDFSGTRKMPLHIVQNGSADMKVMQEELFGPILPVVPYRSLDDAIDYVNDRDRPLALYFFSYDKGQQKKILERTHAGGVSINDTLMHIAQDDMPFGGVGPSGMGHYHGKEGFVALSKAKAVHRKGKFNSGQFIYPPYGGAIQSLIKKIFIR</sequence>
<evidence type="ECO:0000256" key="2">
    <source>
        <dbReference type="ARBA" id="ARBA00023002"/>
    </source>
</evidence>
<dbReference type="Gene3D" id="3.40.605.10">
    <property type="entry name" value="Aldehyde Dehydrogenase, Chain A, domain 1"/>
    <property type="match status" value="1"/>
</dbReference>
<dbReference type="InterPro" id="IPR016162">
    <property type="entry name" value="Ald_DH_N"/>
</dbReference>
<dbReference type="InterPro" id="IPR012394">
    <property type="entry name" value="Aldehyde_DH_NAD(P)"/>
</dbReference>
<proteinExistence type="inferred from homology"/>
<dbReference type="InterPro" id="IPR016161">
    <property type="entry name" value="Ald_DH/histidinol_DH"/>
</dbReference>
<evidence type="ECO:0000256" key="4">
    <source>
        <dbReference type="PIRNR" id="PIRNR036492"/>
    </source>
</evidence>
<evidence type="ECO:0000313" key="8">
    <source>
        <dbReference type="EMBL" id="MCA6062421.1"/>
    </source>
</evidence>
<keyword evidence="9" id="KW-1185">Reference proteome</keyword>
<name>A0ABS7ZL22_9GAMM</name>
<evidence type="ECO:0000313" key="9">
    <source>
        <dbReference type="Proteomes" id="UP000714380"/>
    </source>
</evidence>
<evidence type="ECO:0000259" key="7">
    <source>
        <dbReference type="Pfam" id="PF00171"/>
    </source>
</evidence>
<dbReference type="EMBL" id="JAEDAH010000009">
    <property type="protein sequence ID" value="MCA6062421.1"/>
    <property type="molecule type" value="Genomic_DNA"/>
</dbReference>
<dbReference type="SUPFAM" id="SSF53720">
    <property type="entry name" value="ALDH-like"/>
    <property type="match status" value="1"/>
</dbReference>
<comment type="similarity">
    <text evidence="1 4 6">Belongs to the aldehyde dehydrogenase family.</text>
</comment>
<dbReference type="InterPro" id="IPR015590">
    <property type="entry name" value="Aldehyde_DH_dom"/>
</dbReference>
<dbReference type="InterPro" id="IPR016163">
    <property type="entry name" value="Ald_DH_C"/>
</dbReference>
<reference evidence="8 9" key="1">
    <citation type="submission" date="2020-12" db="EMBL/GenBank/DDBJ databases">
        <title>Novel Thalassolituus-related marine hydrocarbonoclastic bacteria mediated algae-derived hydrocarbons mineralization in twilight zone of the northern South China Sea.</title>
        <authorList>
            <person name="Dong C."/>
        </authorList>
    </citation>
    <scope>NUCLEOTIDE SEQUENCE [LARGE SCALE GENOMIC DNA]</scope>
    <source>
        <strain evidence="8 9">IMCC1826</strain>
    </source>
</reference>
<feature type="domain" description="Aldehyde dehydrogenase" evidence="7">
    <location>
        <begin position="11"/>
        <end position="450"/>
    </location>
</feature>
<protein>
    <recommendedName>
        <fullName evidence="4">Aldehyde dehydrogenase</fullName>
    </recommendedName>
</protein>
<dbReference type="CDD" id="cd07133">
    <property type="entry name" value="ALDH_CALDH_CalB"/>
    <property type="match status" value="1"/>
</dbReference>
<comment type="caution">
    <text evidence="8">The sequence shown here is derived from an EMBL/GenBank/DDBJ whole genome shotgun (WGS) entry which is preliminary data.</text>
</comment>
<keyword evidence="2 4" id="KW-0560">Oxidoreductase</keyword>
<evidence type="ECO:0000256" key="1">
    <source>
        <dbReference type="ARBA" id="ARBA00009986"/>
    </source>
</evidence>